<evidence type="ECO:0000313" key="1">
    <source>
        <dbReference type="EMBL" id="KAF6239546.1"/>
    </source>
</evidence>
<protein>
    <submittedName>
        <fullName evidence="1">Uncharacterized protein</fullName>
    </submittedName>
</protein>
<gene>
    <name evidence="1" type="ORF">HO173_002090</name>
</gene>
<comment type="caution">
    <text evidence="1">The sequence shown here is derived from an EMBL/GenBank/DDBJ whole genome shotgun (WGS) entry which is preliminary data.</text>
</comment>
<keyword evidence="2" id="KW-1185">Reference proteome</keyword>
<organism evidence="1 2">
    <name type="scientific">Letharia columbiana</name>
    <dbReference type="NCBI Taxonomy" id="112416"/>
    <lineage>
        <taxon>Eukaryota</taxon>
        <taxon>Fungi</taxon>
        <taxon>Dikarya</taxon>
        <taxon>Ascomycota</taxon>
        <taxon>Pezizomycotina</taxon>
        <taxon>Lecanoromycetes</taxon>
        <taxon>OSLEUM clade</taxon>
        <taxon>Lecanoromycetidae</taxon>
        <taxon>Lecanorales</taxon>
        <taxon>Lecanorineae</taxon>
        <taxon>Parmeliaceae</taxon>
        <taxon>Letharia</taxon>
    </lineage>
</organism>
<evidence type="ECO:0000313" key="2">
    <source>
        <dbReference type="Proteomes" id="UP000578531"/>
    </source>
</evidence>
<sequence length="106" mass="11492">MALCWTENGIKATVGCMQTLPWPLAGTGASNETQTLVDLTQRSNIYVRYPPNITVISATNVSGGLDAPALNHVCRASRDYPDHHRGLHHSLLDLADHMPALTNGRC</sequence>
<dbReference type="AlphaFoldDB" id="A0A8H6G2Y9"/>
<name>A0A8H6G2Y9_9LECA</name>
<dbReference type="RefSeq" id="XP_037168821.1">
    <property type="nucleotide sequence ID" value="XM_037304026.1"/>
</dbReference>
<dbReference type="Proteomes" id="UP000578531">
    <property type="component" value="Unassembled WGS sequence"/>
</dbReference>
<proteinExistence type="predicted"/>
<dbReference type="GeneID" id="59283764"/>
<accession>A0A8H6G2Y9</accession>
<dbReference type="EMBL" id="JACCJC010000005">
    <property type="protein sequence ID" value="KAF6239546.1"/>
    <property type="molecule type" value="Genomic_DNA"/>
</dbReference>
<reference evidence="1 2" key="1">
    <citation type="journal article" date="2020" name="Genomics">
        <title>Complete, high-quality genomes from long-read metagenomic sequencing of two wolf lichen thalli reveals enigmatic genome architecture.</title>
        <authorList>
            <person name="McKenzie S.K."/>
            <person name="Walston R.F."/>
            <person name="Allen J.L."/>
        </authorList>
    </citation>
    <scope>NUCLEOTIDE SEQUENCE [LARGE SCALE GENOMIC DNA]</scope>
    <source>
        <strain evidence="1">WasteWater2</strain>
    </source>
</reference>